<dbReference type="Gene3D" id="3.30.160.660">
    <property type="match status" value="1"/>
</dbReference>
<accession>A0A250IBJ2</accession>
<organism evidence="2 3">
    <name type="scientific">Melittangium boletus DSM 14713</name>
    <dbReference type="NCBI Taxonomy" id="1294270"/>
    <lineage>
        <taxon>Bacteria</taxon>
        <taxon>Pseudomonadati</taxon>
        <taxon>Myxococcota</taxon>
        <taxon>Myxococcia</taxon>
        <taxon>Myxococcales</taxon>
        <taxon>Cystobacterineae</taxon>
        <taxon>Archangiaceae</taxon>
        <taxon>Melittangium</taxon>
    </lineage>
</organism>
<evidence type="ECO:0000259" key="1">
    <source>
        <dbReference type="PROSITE" id="PS51664"/>
    </source>
</evidence>
<dbReference type="EMBL" id="CP022163">
    <property type="protein sequence ID" value="ATB28588.1"/>
    <property type="molecule type" value="Genomic_DNA"/>
</dbReference>
<sequence>MSKKQHLFEAREAYRHALPAGALEMFRADPIDRVGVPTVAASLRLKTGSQFATHGHGSTLEEAEVGALGEMAEAVFTEAALRAHPRVTGSYKELVRNHGESSVMDPLRLCLNAGSLYDPDMRLTWVTVNRLTTGERVLIPEEWVATWNGELRGRTPLITPITNGQGAGLTREQALAHGLLELLRRDGNGLRFRALDQGVVLDLENAPLGPDIQALLARYQQLGIEVIPKLASTEFGLVNLYVVGRDPHVNDQPMALTACGEAADLDRERALRKALLKYAGSRTRKSFANGPLELAARIVPPGYFDRFLPSLKLEDEEPRALHAMAFWARLTANQMRTLLEKPVMSETRRVPFTGLPTTENSGDAKQRAALLVDKLTRAGFDILVADLSPSDHSVHSLKVIVPGLEVETMSYHRIGERGVAKLLAREDPLAGLGKPPEGAKPVRLTKKAEERLGGPAWFNTRLAEQTVGRLYSLYREPKRHAAPLLLRQPRFGGGLG</sequence>
<reference evidence="2 3" key="1">
    <citation type="submission" date="2017-06" db="EMBL/GenBank/DDBJ databases">
        <authorList>
            <person name="Kim H.J."/>
            <person name="Triplett B.A."/>
        </authorList>
    </citation>
    <scope>NUCLEOTIDE SEQUENCE [LARGE SCALE GENOMIC DNA]</scope>
    <source>
        <strain evidence="2 3">DSM 14713</strain>
    </source>
</reference>
<dbReference type="OrthoDB" id="2379922at2"/>
<dbReference type="Proteomes" id="UP000217289">
    <property type="component" value="Chromosome"/>
</dbReference>
<evidence type="ECO:0000313" key="2">
    <source>
        <dbReference type="EMBL" id="ATB28588.1"/>
    </source>
</evidence>
<dbReference type="InterPro" id="IPR003776">
    <property type="entry name" value="YcaO-like_dom"/>
</dbReference>
<evidence type="ECO:0000313" key="3">
    <source>
        <dbReference type="Proteomes" id="UP000217289"/>
    </source>
</evidence>
<dbReference type="AlphaFoldDB" id="A0A250IBJ2"/>
<dbReference type="Gene3D" id="3.30.1330.230">
    <property type="match status" value="1"/>
</dbReference>
<dbReference type="PROSITE" id="PS51664">
    <property type="entry name" value="YCAO"/>
    <property type="match status" value="1"/>
</dbReference>
<dbReference type="PANTHER" id="PTHR37809:SF1">
    <property type="entry name" value="RIBOSOMAL PROTEIN S12 METHYLTHIOTRANSFERASE ACCESSORY FACTOR YCAO"/>
    <property type="match status" value="1"/>
</dbReference>
<dbReference type="PANTHER" id="PTHR37809">
    <property type="entry name" value="RIBOSOMAL PROTEIN S12 METHYLTHIOTRANSFERASE ACCESSORY FACTOR YCAO"/>
    <property type="match status" value="1"/>
</dbReference>
<dbReference type="KEGG" id="mbd:MEBOL_002037"/>
<protein>
    <recommendedName>
        <fullName evidence="1">YcaO domain-containing protein</fullName>
    </recommendedName>
</protein>
<keyword evidence="3" id="KW-1185">Reference proteome</keyword>
<name>A0A250IBJ2_9BACT</name>
<dbReference type="Pfam" id="PF02624">
    <property type="entry name" value="YcaO"/>
    <property type="match status" value="1"/>
</dbReference>
<dbReference type="RefSeq" id="WP_095977259.1">
    <property type="nucleotide sequence ID" value="NZ_CP022163.1"/>
</dbReference>
<proteinExistence type="predicted"/>
<gene>
    <name evidence="2" type="ORF">MEBOL_002037</name>
</gene>
<feature type="domain" description="YcaO" evidence="1">
    <location>
        <begin position="55"/>
        <end position="496"/>
    </location>
</feature>
<dbReference type="Gene3D" id="3.30.40.250">
    <property type="match status" value="1"/>
</dbReference>